<dbReference type="Pfam" id="PF13432">
    <property type="entry name" value="TPR_16"/>
    <property type="match status" value="1"/>
</dbReference>
<dbReference type="AlphaFoldDB" id="A0A4R4DTS0"/>
<evidence type="ECO:0000256" key="2">
    <source>
        <dbReference type="SAM" id="MobiDB-lite"/>
    </source>
</evidence>
<keyword evidence="4" id="KW-1185">Reference proteome</keyword>
<organism evidence="3 4">
    <name type="scientific">Flaviaesturariibacter aridisoli</name>
    <dbReference type="NCBI Taxonomy" id="2545761"/>
    <lineage>
        <taxon>Bacteria</taxon>
        <taxon>Pseudomonadati</taxon>
        <taxon>Bacteroidota</taxon>
        <taxon>Chitinophagia</taxon>
        <taxon>Chitinophagales</taxon>
        <taxon>Chitinophagaceae</taxon>
        <taxon>Flaviaestuariibacter</taxon>
    </lineage>
</organism>
<proteinExistence type="predicted"/>
<feature type="region of interest" description="Disordered" evidence="2">
    <location>
        <begin position="34"/>
        <end position="56"/>
    </location>
</feature>
<dbReference type="SMART" id="SM00028">
    <property type="entry name" value="TPR"/>
    <property type="match status" value="2"/>
</dbReference>
<dbReference type="EMBL" id="SKFH01000054">
    <property type="protein sequence ID" value="TCZ65100.1"/>
    <property type="molecule type" value="Genomic_DNA"/>
</dbReference>
<comment type="caution">
    <text evidence="3">The sequence shown here is derived from an EMBL/GenBank/DDBJ whole genome shotgun (WGS) entry which is preliminary data.</text>
</comment>
<accession>A0A4R4DTS0</accession>
<dbReference type="OrthoDB" id="1490552at2"/>
<dbReference type="InterPro" id="IPR011990">
    <property type="entry name" value="TPR-like_helical_dom_sf"/>
</dbReference>
<evidence type="ECO:0000313" key="4">
    <source>
        <dbReference type="Proteomes" id="UP000295164"/>
    </source>
</evidence>
<dbReference type="InterPro" id="IPR019734">
    <property type="entry name" value="TPR_rpt"/>
</dbReference>
<dbReference type="Gene3D" id="1.25.40.10">
    <property type="entry name" value="Tetratricopeptide repeat domain"/>
    <property type="match status" value="1"/>
</dbReference>
<reference evidence="3 4" key="1">
    <citation type="submission" date="2019-03" db="EMBL/GenBank/DDBJ databases">
        <authorList>
            <person name="Kim M.K.M."/>
        </authorList>
    </citation>
    <scope>NUCLEOTIDE SEQUENCE [LARGE SCALE GENOMIC DNA]</scope>
    <source>
        <strain evidence="3 4">17J68-15</strain>
    </source>
</reference>
<evidence type="ECO:0000313" key="3">
    <source>
        <dbReference type="EMBL" id="TCZ65100.1"/>
    </source>
</evidence>
<protein>
    <submittedName>
        <fullName evidence="3">Tetratricopeptide repeat protein</fullName>
    </submittedName>
</protein>
<keyword evidence="1" id="KW-0802">TPR repeat</keyword>
<dbReference type="SUPFAM" id="SSF48452">
    <property type="entry name" value="TPR-like"/>
    <property type="match status" value="1"/>
</dbReference>
<dbReference type="PROSITE" id="PS50005">
    <property type="entry name" value="TPR"/>
    <property type="match status" value="1"/>
</dbReference>
<gene>
    <name evidence="3" type="ORF">E0486_17750</name>
</gene>
<dbReference type="RefSeq" id="WP_131854270.1">
    <property type="nucleotide sequence ID" value="NZ_SKFH01000054.1"/>
</dbReference>
<sequence length="294" mass="32754">MKKQQWTVLGLVALLTIGLYILTQSQIFGSKAAKGADTGSTVHGPGDGHDHGDEHAGLSTDTVLARARKQLAPAQRSRLDLLEHSITRGDVQGQKLHLYHQLAGFWRDTARLFEPFAWYTGEAARLENSEKSLTFAAHLFLSSLREEENSELQQWKALQAKDLFERSLQLNPSNDSSQIGLGAAILFGGLGSPMEGVGKIRAVAERDSTNVFAQQTLGEASLLSQQYDRAIERFERVARLQPGNVRVLLLLADLNERQGHKPEALGWYRKALPMAEKPELRRALEKRIQELEKK</sequence>
<feature type="compositionally biased region" description="Basic and acidic residues" evidence="2">
    <location>
        <begin position="46"/>
        <end position="56"/>
    </location>
</feature>
<feature type="repeat" description="TPR" evidence="1">
    <location>
        <begin position="211"/>
        <end position="244"/>
    </location>
</feature>
<dbReference type="Proteomes" id="UP000295164">
    <property type="component" value="Unassembled WGS sequence"/>
</dbReference>
<evidence type="ECO:0000256" key="1">
    <source>
        <dbReference type="PROSITE-ProRule" id="PRU00339"/>
    </source>
</evidence>
<name>A0A4R4DTS0_9BACT</name>